<organism evidence="2 3">
    <name type="scientific">Tilletiopsis washingtonensis</name>
    <dbReference type="NCBI Taxonomy" id="58919"/>
    <lineage>
        <taxon>Eukaryota</taxon>
        <taxon>Fungi</taxon>
        <taxon>Dikarya</taxon>
        <taxon>Basidiomycota</taxon>
        <taxon>Ustilaginomycotina</taxon>
        <taxon>Exobasidiomycetes</taxon>
        <taxon>Entylomatales</taxon>
        <taxon>Entylomatales incertae sedis</taxon>
        <taxon>Tilletiopsis</taxon>
    </lineage>
</organism>
<protein>
    <submittedName>
        <fullName evidence="2">Uncharacterized protein</fullName>
    </submittedName>
</protein>
<sequence>MRPRVPGRLRAAFTLRFREPRPTTPYLPQGPRQRTLRPTSAANAAAGARGRGGFARVAAATRRRGEIGRVRGRRRLRCGDPVGLDGECGEAARRYTALAPMRSRCLSQRLEGREAPEQQQHMGDAPDESHTASALGGGDGAPGCAQTLSAALFPSEPGEGWRS</sequence>
<reference evidence="2 3" key="1">
    <citation type="journal article" date="2018" name="Mol. Biol. Evol.">
        <title>Broad Genomic Sampling Reveals a Smut Pathogenic Ancestry of the Fungal Clade Ustilaginomycotina.</title>
        <authorList>
            <person name="Kijpornyongpan T."/>
            <person name="Mondo S.J."/>
            <person name="Barry K."/>
            <person name="Sandor L."/>
            <person name="Lee J."/>
            <person name="Lipzen A."/>
            <person name="Pangilinan J."/>
            <person name="LaButti K."/>
            <person name="Hainaut M."/>
            <person name="Henrissat B."/>
            <person name="Grigoriev I.V."/>
            <person name="Spatafora J.W."/>
            <person name="Aime M.C."/>
        </authorList>
    </citation>
    <scope>NUCLEOTIDE SEQUENCE [LARGE SCALE GENOMIC DNA]</scope>
    <source>
        <strain evidence="2 3">MCA 4186</strain>
    </source>
</reference>
<dbReference type="AlphaFoldDB" id="A0A316ZJ16"/>
<keyword evidence="3" id="KW-1185">Reference proteome</keyword>
<proteinExistence type="predicted"/>
<feature type="region of interest" description="Disordered" evidence="1">
    <location>
        <begin position="106"/>
        <end position="163"/>
    </location>
</feature>
<dbReference type="GeneID" id="37267035"/>
<evidence type="ECO:0000256" key="1">
    <source>
        <dbReference type="SAM" id="MobiDB-lite"/>
    </source>
</evidence>
<gene>
    <name evidence="2" type="ORF">FA09DRAFT_211447</name>
</gene>
<evidence type="ECO:0000313" key="2">
    <source>
        <dbReference type="EMBL" id="PWO00254.1"/>
    </source>
</evidence>
<dbReference type="Proteomes" id="UP000245946">
    <property type="component" value="Unassembled WGS sequence"/>
</dbReference>
<dbReference type="EMBL" id="KZ819286">
    <property type="protein sequence ID" value="PWO00254.1"/>
    <property type="molecule type" value="Genomic_DNA"/>
</dbReference>
<accession>A0A316ZJ16</accession>
<name>A0A316ZJ16_9BASI</name>
<dbReference type="RefSeq" id="XP_025600532.1">
    <property type="nucleotide sequence ID" value="XM_025739489.1"/>
</dbReference>
<evidence type="ECO:0000313" key="3">
    <source>
        <dbReference type="Proteomes" id="UP000245946"/>
    </source>
</evidence>